<dbReference type="SUPFAM" id="SSF54862">
    <property type="entry name" value="4Fe-4S ferredoxins"/>
    <property type="match status" value="1"/>
</dbReference>
<comment type="caution">
    <text evidence="5">The sequence shown here is derived from an EMBL/GenBank/DDBJ whole genome shotgun (WGS) entry which is preliminary data.</text>
</comment>
<dbReference type="Gene3D" id="3.30.70.20">
    <property type="match status" value="1"/>
</dbReference>
<dbReference type="RefSeq" id="WP_148565628.1">
    <property type="nucleotide sequence ID" value="NZ_RXYA01000001.1"/>
</dbReference>
<dbReference type="Pfam" id="PF00037">
    <property type="entry name" value="Fer4"/>
    <property type="match status" value="1"/>
</dbReference>
<evidence type="ECO:0000256" key="1">
    <source>
        <dbReference type="ARBA" id="ARBA00022723"/>
    </source>
</evidence>
<gene>
    <name evidence="5" type="ORF">GH810_01630</name>
</gene>
<dbReference type="GO" id="GO:0046872">
    <property type="term" value="F:metal ion binding"/>
    <property type="evidence" value="ECO:0007669"/>
    <property type="project" value="UniProtKB-KW"/>
</dbReference>
<proteinExistence type="predicted"/>
<organism evidence="5 6">
    <name type="scientific">Acetobacterium paludosum</name>
    <dbReference type="NCBI Taxonomy" id="52693"/>
    <lineage>
        <taxon>Bacteria</taxon>
        <taxon>Bacillati</taxon>
        <taxon>Bacillota</taxon>
        <taxon>Clostridia</taxon>
        <taxon>Eubacteriales</taxon>
        <taxon>Eubacteriaceae</taxon>
        <taxon>Acetobacterium</taxon>
    </lineage>
</organism>
<dbReference type="GO" id="GO:0051536">
    <property type="term" value="F:iron-sulfur cluster binding"/>
    <property type="evidence" value="ECO:0007669"/>
    <property type="project" value="UniProtKB-KW"/>
</dbReference>
<dbReference type="PROSITE" id="PS51379">
    <property type="entry name" value="4FE4S_FER_2"/>
    <property type="match status" value="2"/>
</dbReference>
<dbReference type="InterPro" id="IPR027417">
    <property type="entry name" value="P-loop_NTPase"/>
</dbReference>
<dbReference type="Pfam" id="PF01656">
    <property type="entry name" value="CbiA"/>
    <property type="match status" value="1"/>
</dbReference>
<evidence type="ECO:0000256" key="2">
    <source>
        <dbReference type="ARBA" id="ARBA00023004"/>
    </source>
</evidence>
<evidence type="ECO:0000259" key="4">
    <source>
        <dbReference type="PROSITE" id="PS51379"/>
    </source>
</evidence>
<dbReference type="OrthoDB" id="9800558at2"/>
<evidence type="ECO:0000313" key="6">
    <source>
        <dbReference type="Proteomes" id="UP000616595"/>
    </source>
</evidence>
<evidence type="ECO:0000313" key="5">
    <source>
        <dbReference type="EMBL" id="MBC3887016.1"/>
    </source>
</evidence>
<reference evidence="5" key="1">
    <citation type="submission" date="2019-10" db="EMBL/GenBank/DDBJ databases">
        <authorList>
            <person name="Ross D.E."/>
            <person name="Gulliver D."/>
        </authorList>
    </citation>
    <scope>NUCLEOTIDE SEQUENCE</scope>
    <source>
        <strain evidence="5">DER-2019</strain>
    </source>
</reference>
<dbReference type="PANTHER" id="PTHR43063">
    <property type="entry name" value="4FE-4S CLUSTER CONTAINING PARA FAMILY ATPASE PROTEIN"/>
    <property type="match status" value="1"/>
</dbReference>
<dbReference type="SUPFAM" id="SSF52540">
    <property type="entry name" value="P-loop containing nucleoside triphosphate hydrolases"/>
    <property type="match status" value="1"/>
</dbReference>
<protein>
    <submittedName>
        <fullName evidence="5">ATPase</fullName>
    </submittedName>
</protein>
<dbReference type="Proteomes" id="UP000616595">
    <property type="component" value="Unassembled WGS sequence"/>
</dbReference>
<reference evidence="5" key="2">
    <citation type="submission" date="2020-10" db="EMBL/GenBank/DDBJ databases">
        <title>Comparative genomics of the Acetobacterium genus.</title>
        <authorList>
            <person name="Marshall C."/>
            <person name="May H."/>
            <person name="Norman S."/>
        </authorList>
    </citation>
    <scope>NUCLEOTIDE SEQUENCE</scope>
    <source>
        <strain evidence="5">DER-2019</strain>
    </source>
</reference>
<dbReference type="InterPro" id="IPR017900">
    <property type="entry name" value="4Fe4S_Fe_S_CS"/>
</dbReference>
<dbReference type="AlphaFoldDB" id="A0A923KW75"/>
<feature type="domain" description="4Fe-4S ferredoxin-type" evidence="4">
    <location>
        <begin position="87"/>
        <end position="115"/>
    </location>
</feature>
<keyword evidence="6" id="KW-1185">Reference proteome</keyword>
<keyword evidence="3" id="KW-0411">Iron-sulfur</keyword>
<dbReference type="EMBL" id="WJBD01000001">
    <property type="protein sequence ID" value="MBC3887016.1"/>
    <property type="molecule type" value="Genomic_DNA"/>
</dbReference>
<name>A0A923KW75_9FIRM</name>
<dbReference type="PROSITE" id="PS00198">
    <property type="entry name" value="4FE4S_FER_1"/>
    <property type="match status" value="1"/>
</dbReference>
<feature type="domain" description="4Fe-4S ferredoxin-type" evidence="4">
    <location>
        <begin position="57"/>
        <end position="86"/>
    </location>
</feature>
<accession>A0A923KW75</accession>
<dbReference type="InterPro" id="IPR017896">
    <property type="entry name" value="4Fe4S_Fe-S-bd"/>
</dbReference>
<dbReference type="PANTHER" id="PTHR43063:SF1">
    <property type="entry name" value="4FE-4S CLUSTER CONTAINING PARA FAMILY ATPASE PROTEIN"/>
    <property type="match status" value="1"/>
</dbReference>
<keyword evidence="1" id="KW-0479">Metal-binding</keyword>
<dbReference type="CDD" id="cd03110">
    <property type="entry name" value="SIMIBI_bact_arch"/>
    <property type="match status" value="1"/>
</dbReference>
<evidence type="ECO:0000256" key="3">
    <source>
        <dbReference type="ARBA" id="ARBA00023014"/>
    </source>
</evidence>
<keyword evidence="2" id="KW-0408">Iron</keyword>
<dbReference type="Gene3D" id="3.40.50.300">
    <property type="entry name" value="P-loop containing nucleotide triphosphate hydrolases"/>
    <property type="match status" value="1"/>
</dbReference>
<dbReference type="InterPro" id="IPR002586">
    <property type="entry name" value="CobQ/CobB/MinD/ParA_Nub-bd_dom"/>
</dbReference>
<sequence length="287" mass="31476">MKLAVLSGKGGTGKTLVSVNLAAVAGNSVYIDCDVEEPNGHLFFKPKGIEKEKVTIKVPVVDEDLCIGCRKCVDFCKFNALAAVLDKLIVFDEICHSCGGCILFCPTKALTEKDKVIGEIQSGVSDGVKVITGMMNTGEESGIPIIKKLLKKNSNETAMTFIDCPPGSACIVMESIRDADYCILVAEPTVFGLHNLQMVYELVKIFNKPHGVVINKCLQGEKVNLIEKYCNDNRIKILCKIPFESELGRFNSNAMIVSRKSSKYYSLFSSLLQTVTKEVQYETVTHS</sequence>